<dbReference type="AlphaFoldDB" id="L0PCZ1"/>
<protein>
    <submittedName>
        <fullName evidence="1">Uncharacterized protein</fullName>
    </submittedName>
</protein>
<dbReference type="InParanoid" id="L0PCZ1"/>
<dbReference type="Proteomes" id="UP000010422">
    <property type="component" value="Unassembled WGS sequence"/>
</dbReference>
<gene>
    <name evidence="1" type="ORF">PNEJI1_000173</name>
</gene>
<evidence type="ECO:0000313" key="2">
    <source>
        <dbReference type="Proteomes" id="UP000010422"/>
    </source>
</evidence>
<proteinExistence type="predicted"/>
<accession>L0PCZ1</accession>
<reference evidence="1 2" key="1">
    <citation type="journal article" date="2012" name="MBio">
        <title>De novo assembly of the Pneumocystis jirovecii genome from a single bronchoalveolar lavage fluid specimen from a patient.</title>
        <authorList>
            <person name="Cisse O.H."/>
            <person name="Pagni M."/>
            <person name="Hauser P.M."/>
        </authorList>
    </citation>
    <scope>NUCLEOTIDE SEQUENCE [LARGE SCALE GENOMIC DNA]</scope>
    <source>
        <strain evidence="1 2">SE8</strain>
    </source>
</reference>
<sequence length="114" mass="12181">MDNAAEVSREERERRVPSEILCVSGREISDGTARSTSTAGTADTVDITMCGKRKVVVDDEFDALEVDTAGQDVSADKEEELALTEAVEEGVTLCQCAVAMEDIDGERVGPEEAV</sequence>
<dbReference type="EMBL" id="CAKM01000242">
    <property type="protein sequence ID" value="CCJ30233.1"/>
    <property type="molecule type" value="Genomic_DNA"/>
</dbReference>
<name>L0PCZ1_PNEJI</name>
<organism evidence="2">
    <name type="scientific">Pneumocystis jirovecii</name>
    <name type="common">Human pneumocystis pneumonia agent</name>
    <dbReference type="NCBI Taxonomy" id="42068"/>
    <lineage>
        <taxon>Eukaryota</taxon>
        <taxon>Fungi</taxon>
        <taxon>Dikarya</taxon>
        <taxon>Ascomycota</taxon>
        <taxon>Taphrinomycotina</taxon>
        <taxon>Pneumocystomycetes</taxon>
        <taxon>Pneumocystaceae</taxon>
        <taxon>Pneumocystis</taxon>
    </lineage>
</organism>
<dbReference type="AntiFam" id="ANF00149">
    <property type="entry name" value="Shadow ORF (opposite cshA)"/>
</dbReference>
<comment type="caution">
    <text evidence="1">The sequence shown here is derived from an EMBL/GenBank/DDBJ whole genome shotgun (WGS) entry which is preliminary data.</text>
</comment>
<evidence type="ECO:0000313" key="1">
    <source>
        <dbReference type="EMBL" id="CCJ30233.1"/>
    </source>
</evidence>
<dbReference type="VEuPathDB" id="FungiDB:PNEJI1_000173"/>